<comment type="caution">
    <text evidence="2">The sequence shown here is derived from an EMBL/GenBank/DDBJ whole genome shotgun (WGS) entry which is preliminary data.</text>
</comment>
<dbReference type="AlphaFoldDB" id="A0A0F0KLE5"/>
<protein>
    <submittedName>
        <fullName evidence="2">Uncharacterized protein</fullName>
    </submittedName>
</protein>
<name>A0A0F0KLE5_9MICO</name>
<sequence length="130" mass="14082">MLEDARLAEAETRNPPLPWWFFITQAVLLAAISSAQLLSLGPSRVVTILGLVAVVGVGMRMVFTRPGYGVVWPDGQAVFPYMIAMMILVGVPAVLAVSLGIPWLWIIAGVLAGVTTLEMGRRYRRAFGRG</sequence>
<feature type="transmembrane region" description="Helical" evidence="1">
    <location>
        <begin position="20"/>
        <end position="38"/>
    </location>
</feature>
<dbReference type="KEGG" id="mfol:DXT68_09870"/>
<keyword evidence="1" id="KW-0472">Membrane</keyword>
<dbReference type="EMBL" id="JYIU01000044">
    <property type="protein sequence ID" value="KJL20101.1"/>
    <property type="molecule type" value="Genomic_DNA"/>
</dbReference>
<keyword evidence="1" id="KW-0812">Transmembrane</keyword>
<dbReference type="RefSeq" id="WP_045254622.1">
    <property type="nucleotide sequence ID" value="NZ_CP031425.1"/>
</dbReference>
<dbReference type="PATRIC" id="fig|104336.4.peg.2321"/>
<reference evidence="2 3" key="1">
    <citation type="submission" date="2015-02" db="EMBL/GenBank/DDBJ databases">
        <title>Draft genome sequences of ten Microbacterium spp. with emphasis on heavy metal contaminated environments.</title>
        <authorList>
            <person name="Corretto E."/>
        </authorList>
    </citation>
    <scope>NUCLEOTIDE SEQUENCE [LARGE SCALE GENOMIC DNA]</scope>
    <source>
        <strain evidence="2 3">DSM 12966</strain>
    </source>
</reference>
<feature type="transmembrane region" description="Helical" evidence="1">
    <location>
        <begin position="83"/>
        <end position="114"/>
    </location>
</feature>
<gene>
    <name evidence="2" type="ORF">RN50_02280</name>
</gene>
<keyword evidence="1" id="KW-1133">Transmembrane helix</keyword>
<keyword evidence="3" id="KW-1185">Reference proteome</keyword>
<evidence type="ECO:0000313" key="3">
    <source>
        <dbReference type="Proteomes" id="UP000033572"/>
    </source>
</evidence>
<dbReference type="Proteomes" id="UP000033572">
    <property type="component" value="Unassembled WGS sequence"/>
</dbReference>
<accession>A0A0F0KLE5</accession>
<evidence type="ECO:0000313" key="2">
    <source>
        <dbReference type="EMBL" id="KJL20101.1"/>
    </source>
</evidence>
<proteinExistence type="predicted"/>
<feature type="transmembrane region" description="Helical" evidence="1">
    <location>
        <begin position="45"/>
        <end position="63"/>
    </location>
</feature>
<organism evidence="2 3">
    <name type="scientific">Microbacterium foliorum</name>
    <dbReference type="NCBI Taxonomy" id="104336"/>
    <lineage>
        <taxon>Bacteria</taxon>
        <taxon>Bacillati</taxon>
        <taxon>Actinomycetota</taxon>
        <taxon>Actinomycetes</taxon>
        <taxon>Micrococcales</taxon>
        <taxon>Microbacteriaceae</taxon>
        <taxon>Microbacterium</taxon>
    </lineage>
</organism>
<dbReference type="GeneID" id="94444701"/>
<evidence type="ECO:0000256" key="1">
    <source>
        <dbReference type="SAM" id="Phobius"/>
    </source>
</evidence>